<reference evidence="1 2" key="1">
    <citation type="submission" date="2017-05" db="EMBL/GenBank/DDBJ databases">
        <title>Biotechnological potential of actinobacteria isolated from South African environments.</title>
        <authorList>
            <person name="Le Roes-Hill M."/>
            <person name="Prins A."/>
            <person name="Durrell K.A."/>
        </authorList>
    </citation>
    <scope>NUCLEOTIDE SEQUENCE [LARGE SCALE GENOMIC DNA]</scope>
    <source>
        <strain evidence="1">M26</strain>
    </source>
</reference>
<dbReference type="GO" id="GO:0006281">
    <property type="term" value="P:DNA repair"/>
    <property type="evidence" value="ECO:0007669"/>
    <property type="project" value="TreeGrafter"/>
</dbReference>
<organism evidence="1 2">
    <name type="scientific">Streptosporangium minutum</name>
    <dbReference type="NCBI Taxonomy" id="569862"/>
    <lineage>
        <taxon>Bacteria</taxon>
        <taxon>Bacillati</taxon>
        <taxon>Actinomycetota</taxon>
        <taxon>Actinomycetes</taxon>
        <taxon>Streptosporangiales</taxon>
        <taxon>Streptosporangiaceae</taxon>
        <taxon>Streptosporangium</taxon>
    </lineage>
</organism>
<dbReference type="InterPro" id="IPR023198">
    <property type="entry name" value="PGP-like_dom2"/>
</dbReference>
<accession>A0A243RN40</accession>
<dbReference type="AlphaFoldDB" id="A0A243RN40"/>
<dbReference type="InterPro" id="IPR036412">
    <property type="entry name" value="HAD-like_sf"/>
</dbReference>
<dbReference type="EMBL" id="NGFP01000060">
    <property type="protein sequence ID" value="OUC96344.1"/>
    <property type="molecule type" value="Genomic_DNA"/>
</dbReference>
<dbReference type="PANTHER" id="PTHR43434">
    <property type="entry name" value="PHOSPHOGLYCOLATE PHOSPHATASE"/>
    <property type="match status" value="1"/>
</dbReference>
<dbReference type="InterPro" id="IPR023214">
    <property type="entry name" value="HAD_sf"/>
</dbReference>
<sequence>MGHGVNPVGRPVTVDESTARVVGRCGRLTRAEGCETGPWRCPRPEKASRYARTVSSVRTLVLWDIDHTLINADGIGRDIYAHAFQVVTGQQMKQAAAMAGRTDWAITVETLRTHGVEVSDRLLNSFGTALAEAFVVHEAAISERGRVLAGAREVLDVLAGRADVIQSVLTGNMEPLAIGKLRAFGLEHFVDFEVGAYGMDHEDRAVLVGMAQKRATQKYGEPFTTHNTVLVGDTPNDVLAGHLGGARVVAVATGASDVRALKEAGADLVLEDLTDTDAVVRAVLVAADR</sequence>
<dbReference type="InterPro" id="IPR050155">
    <property type="entry name" value="HAD-like_hydrolase_sf"/>
</dbReference>
<proteinExistence type="predicted"/>
<dbReference type="GO" id="GO:0008967">
    <property type="term" value="F:phosphoglycolate phosphatase activity"/>
    <property type="evidence" value="ECO:0007669"/>
    <property type="project" value="TreeGrafter"/>
</dbReference>
<protein>
    <recommendedName>
        <fullName evidence="3">Haloacid dehalogenase</fullName>
    </recommendedName>
</protein>
<evidence type="ECO:0008006" key="3">
    <source>
        <dbReference type="Google" id="ProtNLM"/>
    </source>
</evidence>
<evidence type="ECO:0000313" key="2">
    <source>
        <dbReference type="Proteomes" id="UP000194761"/>
    </source>
</evidence>
<dbReference type="Gene3D" id="3.40.50.1000">
    <property type="entry name" value="HAD superfamily/HAD-like"/>
    <property type="match status" value="1"/>
</dbReference>
<dbReference type="Gene3D" id="1.10.150.240">
    <property type="entry name" value="Putative phosphatase, domain 2"/>
    <property type="match status" value="1"/>
</dbReference>
<dbReference type="PANTHER" id="PTHR43434:SF1">
    <property type="entry name" value="PHOSPHOGLYCOLATE PHOSPHATASE"/>
    <property type="match status" value="1"/>
</dbReference>
<evidence type="ECO:0000313" key="1">
    <source>
        <dbReference type="EMBL" id="OUC96344.1"/>
    </source>
</evidence>
<name>A0A243RN40_9ACTN</name>
<comment type="caution">
    <text evidence="1">The sequence shown here is derived from an EMBL/GenBank/DDBJ whole genome shotgun (WGS) entry which is preliminary data.</text>
</comment>
<dbReference type="Proteomes" id="UP000194761">
    <property type="component" value="Unassembled WGS sequence"/>
</dbReference>
<dbReference type="Pfam" id="PF12710">
    <property type="entry name" value="HAD"/>
    <property type="match status" value="1"/>
</dbReference>
<gene>
    <name evidence="1" type="ORF">CA984_15345</name>
</gene>
<dbReference type="SUPFAM" id="SSF56784">
    <property type="entry name" value="HAD-like"/>
    <property type="match status" value="1"/>
</dbReference>
<keyword evidence="2" id="KW-1185">Reference proteome</keyword>